<feature type="compositionally biased region" description="Low complexity" evidence="1">
    <location>
        <begin position="175"/>
        <end position="185"/>
    </location>
</feature>
<accession>A0ABN7VSP5</accession>
<proteinExistence type="predicted"/>
<organism evidence="2 3">
    <name type="scientific">Gigaspora margarita</name>
    <dbReference type="NCBI Taxonomy" id="4874"/>
    <lineage>
        <taxon>Eukaryota</taxon>
        <taxon>Fungi</taxon>
        <taxon>Fungi incertae sedis</taxon>
        <taxon>Mucoromycota</taxon>
        <taxon>Glomeromycotina</taxon>
        <taxon>Glomeromycetes</taxon>
        <taxon>Diversisporales</taxon>
        <taxon>Gigasporaceae</taxon>
        <taxon>Gigaspora</taxon>
    </lineage>
</organism>
<keyword evidence="3" id="KW-1185">Reference proteome</keyword>
<evidence type="ECO:0000313" key="3">
    <source>
        <dbReference type="Proteomes" id="UP000789901"/>
    </source>
</evidence>
<feature type="non-terminal residue" evidence="2">
    <location>
        <position position="1"/>
    </location>
</feature>
<feature type="region of interest" description="Disordered" evidence="1">
    <location>
        <begin position="170"/>
        <end position="191"/>
    </location>
</feature>
<protein>
    <submittedName>
        <fullName evidence="2">43902_t:CDS:1</fullName>
    </submittedName>
</protein>
<gene>
    <name evidence="2" type="ORF">GMARGA_LOCUS22197</name>
</gene>
<evidence type="ECO:0000256" key="1">
    <source>
        <dbReference type="SAM" id="MobiDB-lite"/>
    </source>
</evidence>
<evidence type="ECO:0000313" key="2">
    <source>
        <dbReference type="EMBL" id="CAG8796437.1"/>
    </source>
</evidence>
<sequence>IQERKWYKPSCMGVNKLKKMLNNIATNTGINLADLFLGHRSRESIRSYSKPTDNQQLNFVALLIPFAAIEKDLEKYYNYPGTSYFTYESEDEDNIETNDNATSPEILECEFEYSLEHDSESGIEISSGKDTLNSLEQAPKCTRISYKTSKFQQHNSKLFSSFKSPLLKTKKSSSRDQQQSLQLSSNRTQEDHLDITQENHIQENQSHIMQEHYIQKNRLHNMRDDSIIVQNCPEIKKLFETITSNIIL</sequence>
<comment type="caution">
    <text evidence="2">The sequence shown here is derived from an EMBL/GenBank/DDBJ whole genome shotgun (WGS) entry which is preliminary data.</text>
</comment>
<name>A0ABN7VSP5_GIGMA</name>
<dbReference type="EMBL" id="CAJVQB010021190">
    <property type="protein sequence ID" value="CAG8796437.1"/>
    <property type="molecule type" value="Genomic_DNA"/>
</dbReference>
<dbReference type="Proteomes" id="UP000789901">
    <property type="component" value="Unassembled WGS sequence"/>
</dbReference>
<reference evidence="2 3" key="1">
    <citation type="submission" date="2021-06" db="EMBL/GenBank/DDBJ databases">
        <authorList>
            <person name="Kallberg Y."/>
            <person name="Tangrot J."/>
            <person name="Rosling A."/>
        </authorList>
    </citation>
    <scope>NUCLEOTIDE SEQUENCE [LARGE SCALE GENOMIC DNA]</scope>
    <source>
        <strain evidence="2 3">120-4 pot B 10/14</strain>
    </source>
</reference>